<dbReference type="Gene3D" id="1.20.1560.10">
    <property type="entry name" value="ABC transporter type 1, transmembrane domain"/>
    <property type="match status" value="1"/>
</dbReference>
<dbReference type="GO" id="GO:0016887">
    <property type="term" value="F:ATP hydrolysis activity"/>
    <property type="evidence" value="ECO:0007669"/>
    <property type="project" value="InterPro"/>
</dbReference>
<feature type="transmembrane region" description="Helical" evidence="9">
    <location>
        <begin position="12"/>
        <end position="32"/>
    </location>
</feature>
<dbReference type="FunFam" id="1.20.1560.10:FF:000040">
    <property type="entry name" value="Multidrug ABC transporter ATP-binding protein"/>
    <property type="match status" value="1"/>
</dbReference>
<sequence length="585" mass="65317">MKLRIIGFLKPYRWAMGIAWTLMLVELAVELLNPLFMAKIIDQGILKEDMDVVLLWGGIMVGMSFLSFLSGVTNSFFAAHTSQGFGYDVRESLYKKIQSFSFASFNRLPASSLITRLTNDVRQLQNTIFMSLRIMLRAPLLVVGSTIMALIVNVKLAVILLIVIPVLWLFLLWVLKRGWSLFEKVQKRLDRVNEVMKENLSGIRLIKAYTRGEHEEKRFHGANEDLKDRTVSALRFMEIIMPLLMLVMNGAILVILWSGGTAVNTGSAQVGEVVAIVTYATRISSVFSIFSFIITSFSRARASADRVEEVLNTEVDLRDGQEARIENKVTRGDVVFDGVSFQYPETRGLVLQDVSFHAAAGAAVSVLGATGSGKSTLFQLLPRMYDTTEGEIKVDGHPLRSFTLENLRKSIGYVPQEAVLFSGSVRENLLWGKEHASDEEMIEAAKDAQIHDTIVNLKDGYETELGQKGVNLSGGQKQRLSIARALIRRPKILLLDDSTSALDLKTEAKLLEAIKKYDCTTIIITQKISTAMESDSILLLEDGVVIGNGSHETLLKESELYQRIYQSQFGEVHHVQAYEKKARQG</sequence>
<reference evidence="13" key="1">
    <citation type="submission" date="2016-08" db="EMBL/GenBank/DDBJ databases">
        <authorList>
            <person name="Varghese N."/>
            <person name="Submissions Spin"/>
        </authorList>
    </citation>
    <scope>NUCLEOTIDE SEQUENCE [LARGE SCALE GENOMIC DNA]</scope>
    <source>
        <strain evidence="13">SGD-1123</strain>
    </source>
</reference>
<evidence type="ECO:0000256" key="2">
    <source>
        <dbReference type="ARBA" id="ARBA00022448"/>
    </source>
</evidence>
<keyword evidence="6 12" id="KW-0067">ATP-binding</keyword>
<dbReference type="GO" id="GO:0005524">
    <property type="term" value="F:ATP binding"/>
    <property type="evidence" value="ECO:0007669"/>
    <property type="project" value="UniProtKB-KW"/>
</dbReference>
<feature type="transmembrane region" description="Helical" evidence="9">
    <location>
        <begin position="158"/>
        <end position="175"/>
    </location>
</feature>
<keyword evidence="4 9" id="KW-0812">Transmembrane</keyword>
<dbReference type="InterPro" id="IPR036640">
    <property type="entry name" value="ABC1_TM_sf"/>
</dbReference>
<dbReference type="Pfam" id="PF00664">
    <property type="entry name" value="ABC_membrane"/>
    <property type="match status" value="1"/>
</dbReference>
<dbReference type="InterPro" id="IPR011527">
    <property type="entry name" value="ABC1_TM_dom"/>
</dbReference>
<evidence type="ECO:0000256" key="4">
    <source>
        <dbReference type="ARBA" id="ARBA00022692"/>
    </source>
</evidence>
<dbReference type="InterPro" id="IPR017871">
    <property type="entry name" value="ABC_transporter-like_CS"/>
</dbReference>
<dbReference type="InterPro" id="IPR003439">
    <property type="entry name" value="ABC_transporter-like_ATP-bd"/>
</dbReference>
<feature type="transmembrane region" description="Helical" evidence="9">
    <location>
        <begin position="279"/>
        <end position="297"/>
    </location>
</feature>
<feature type="transmembrane region" description="Helical" evidence="9">
    <location>
        <begin position="134"/>
        <end position="152"/>
    </location>
</feature>
<comment type="subcellular location">
    <subcellularLocation>
        <location evidence="1">Cell membrane</location>
        <topology evidence="1">Multi-pass membrane protein</topology>
    </subcellularLocation>
</comment>
<dbReference type="GO" id="GO:0005886">
    <property type="term" value="C:plasma membrane"/>
    <property type="evidence" value="ECO:0007669"/>
    <property type="project" value="UniProtKB-SubCell"/>
</dbReference>
<evidence type="ECO:0000313" key="12">
    <source>
        <dbReference type="EMBL" id="SCC19435.1"/>
    </source>
</evidence>
<dbReference type="SUPFAM" id="SSF90123">
    <property type="entry name" value="ABC transporter transmembrane region"/>
    <property type="match status" value="1"/>
</dbReference>
<dbReference type="PROSITE" id="PS00211">
    <property type="entry name" value="ABC_TRANSPORTER_1"/>
    <property type="match status" value="1"/>
</dbReference>
<dbReference type="CDD" id="cd18548">
    <property type="entry name" value="ABC_6TM_Tm287_like"/>
    <property type="match status" value="1"/>
</dbReference>
<dbReference type="Pfam" id="PF00005">
    <property type="entry name" value="ABC_tran"/>
    <property type="match status" value="1"/>
</dbReference>
<dbReference type="GO" id="GO:0015421">
    <property type="term" value="F:ABC-type oligopeptide transporter activity"/>
    <property type="evidence" value="ECO:0007669"/>
    <property type="project" value="TreeGrafter"/>
</dbReference>
<evidence type="ECO:0000256" key="1">
    <source>
        <dbReference type="ARBA" id="ARBA00004651"/>
    </source>
</evidence>
<evidence type="ECO:0000256" key="8">
    <source>
        <dbReference type="ARBA" id="ARBA00023136"/>
    </source>
</evidence>
<feature type="transmembrane region" description="Helical" evidence="9">
    <location>
        <begin position="52"/>
        <end position="72"/>
    </location>
</feature>
<evidence type="ECO:0000256" key="5">
    <source>
        <dbReference type="ARBA" id="ARBA00022741"/>
    </source>
</evidence>
<dbReference type="Gene3D" id="3.40.50.300">
    <property type="entry name" value="P-loop containing nucleotide triphosphate hydrolases"/>
    <property type="match status" value="1"/>
</dbReference>
<keyword evidence="13" id="KW-1185">Reference proteome</keyword>
<evidence type="ECO:0000256" key="9">
    <source>
        <dbReference type="SAM" id="Phobius"/>
    </source>
</evidence>
<dbReference type="InterPro" id="IPR027417">
    <property type="entry name" value="P-loop_NTPase"/>
</dbReference>
<feature type="transmembrane region" description="Helical" evidence="9">
    <location>
        <begin position="239"/>
        <end position="259"/>
    </location>
</feature>
<dbReference type="SMART" id="SM00382">
    <property type="entry name" value="AAA"/>
    <property type="match status" value="1"/>
</dbReference>
<gene>
    <name evidence="12" type="ORF">GA0061094_3056</name>
</gene>
<accession>A0A1C4CK27</accession>
<dbReference type="SUPFAM" id="SSF52540">
    <property type="entry name" value="P-loop containing nucleoside triphosphate hydrolases"/>
    <property type="match status" value="1"/>
</dbReference>
<evidence type="ECO:0000256" key="7">
    <source>
        <dbReference type="ARBA" id="ARBA00022989"/>
    </source>
</evidence>
<keyword evidence="2" id="KW-0813">Transport</keyword>
<evidence type="ECO:0000259" key="11">
    <source>
        <dbReference type="PROSITE" id="PS50929"/>
    </source>
</evidence>
<keyword evidence="5" id="KW-0547">Nucleotide-binding</keyword>
<name>A0A1C4CK27_9BACI</name>
<keyword evidence="8 9" id="KW-0472">Membrane</keyword>
<dbReference type="PROSITE" id="PS50893">
    <property type="entry name" value="ABC_TRANSPORTER_2"/>
    <property type="match status" value="1"/>
</dbReference>
<dbReference type="PANTHER" id="PTHR43394:SF1">
    <property type="entry name" value="ATP-BINDING CASSETTE SUB-FAMILY B MEMBER 10, MITOCHONDRIAL"/>
    <property type="match status" value="1"/>
</dbReference>
<keyword evidence="3" id="KW-1003">Cell membrane</keyword>
<dbReference type="InterPro" id="IPR039421">
    <property type="entry name" value="Type_1_exporter"/>
</dbReference>
<dbReference type="Proteomes" id="UP000181997">
    <property type="component" value="Unassembled WGS sequence"/>
</dbReference>
<dbReference type="AlphaFoldDB" id="A0A1C4CK27"/>
<evidence type="ECO:0000313" key="13">
    <source>
        <dbReference type="Proteomes" id="UP000181997"/>
    </source>
</evidence>
<feature type="domain" description="ABC transporter" evidence="10">
    <location>
        <begin position="334"/>
        <end position="567"/>
    </location>
</feature>
<keyword evidence="7 9" id="KW-1133">Transmembrane helix</keyword>
<feature type="domain" description="ABC transmembrane type-1" evidence="11">
    <location>
        <begin position="22"/>
        <end position="299"/>
    </location>
</feature>
<evidence type="ECO:0000259" key="10">
    <source>
        <dbReference type="PROSITE" id="PS50893"/>
    </source>
</evidence>
<evidence type="ECO:0000256" key="3">
    <source>
        <dbReference type="ARBA" id="ARBA00022475"/>
    </source>
</evidence>
<proteinExistence type="predicted"/>
<evidence type="ECO:0000256" key="6">
    <source>
        <dbReference type="ARBA" id="ARBA00022840"/>
    </source>
</evidence>
<organism evidence="12 13">
    <name type="scientific">[Bacillus] enclensis</name>
    <dbReference type="NCBI Taxonomy" id="1402860"/>
    <lineage>
        <taxon>Bacteria</taxon>
        <taxon>Bacillati</taxon>
        <taxon>Bacillota</taxon>
        <taxon>Bacilli</taxon>
        <taxon>Bacillales</taxon>
        <taxon>Bacillaceae</taxon>
        <taxon>Rossellomorea</taxon>
    </lineage>
</organism>
<dbReference type="FunFam" id="3.40.50.300:FF:000221">
    <property type="entry name" value="Multidrug ABC transporter ATP-binding protein"/>
    <property type="match status" value="1"/>
</dbReference>
<dbReference type="EMBL" id="FMAU01000003">
    <property type="protein sequence ID" value="SCC19435.1"/>
    <property type="molecule type" value="Genomic_DNA"/>
</dbReference>
<dbReference type="PROSITE" id="PS50929">
    <property type="entry name" value="ABC_TM1F"/>
    <property type="match status" value="1"/>
</dbReference>
<dbReference type="PANTHER" id="PTHR43394">
    <property type="entry name" value="ATP-DEPENDENT PERMEASE MDL1, MITOCHONDRIAL"/>
    <property type="match status" value="1"/>
</dbReference>
<protein>
    <submittedName>
        <fullName evidence="12">ATP-binding cassette, subfamily B</fullName>
    </submittedName>
</protein>
<dbReference type="InterPro" id="IPR003593">
    <property type="entry name" value="AAA+_ATPase"/>
</dbReference>